<dbReference type="EMBL" id="CAJNJA010023360">
    <property type="protein sequence ID" value="CAE7509904.1"/>
    <property type="molecule type" value="Genomic_DNA"/>
</dbReference>
<organism evidence="2 3">
    <name type="scientific">Symbiodinium necroappetens</name>
    <dbReference type="NCBI Taxonomy" id="1628268"/>
    <lineage>
        <taxon>Eukaryota</taxon>
        <taxon>Sar</taxon>
        <taxon>Alveolata</taxon>
        <taxon>Dinophyceae</taxon>
        <taxon>Suessiales</taxon>
        <taxon>Symbiodiniaceae</taxon>
        <taxon>Symbiodinium</taxon>
    </lineage>
</organism>
<dbReference type="OrthoDB" id="10621366at2759"/>
<feature type="non-terminal residue" evidence="2">
    <location>
        <position position="1"/>
    </location>
</feature>
<sequence length="425" mass="46848">SFFYAAIPPKKRSTAGAAASTKKQKAEASAKAAVAKKDAPLMEAQEALQQEPAAASRVLKRRNTNDEVERKIQSHFPGMTPTQMENNSARTVEPLTMYLQNTRSLNQKELVGLFKAISDTQAMGKENADIAMREGLKCILCNQLDKTFAEELACCRNFVDSCLCRQFLSLRKAGVKPQTWLDSNWSLARLLMEEADLQAVKHSAGNWKAVATHVARLTASSSLGQALFGYAEQLVSSVIFEDKVEKDVADLLTADVTADKVRDVRVACEAYTGDLKRIASLKGLKRHVAINFLQQSVTVTIMDFSLEVHLRLSAALKGLAIQQGQLQRLPYEDWLLPAALEPKIRIQEELLQDAAACRKLAVEMLQSESVNSLQDMAKILEKNSQALCSLDSSFKLELAFLSTSADDLLKATVTRKLLETLPSES</sequence>
<reference evidence="2" key="1">
    <citation type="submission" date="2021-02" db="EMBL/GenBank/DDBJ databases">
        <authorList>
            <person name="Dougan E. K."/>
            <person name="Rhodes N."/>
            <person name="Thang M."/>
            <person name="Chan C."/>
        </authorList>
    </citation>
    <scope>NUCLEOTIDE SEQUENCE</scope>
</reference>
<feature type="compositionally biased region" description="Low complexity" evidence="1">
    <location>
        <begin position="41"/>
        <end position="55"/>
    </location>
</feature>
<gene>
    <name evidence="2" type="ORF">SNEC2469_LOCUS14557</name>
</gene>
<protein>
    <submittedName>
        <fullName evidence="2">Uncharacterized protein</fullName>
    </submittedName>
</protein>
<accession>A0A812T1V0</accession>
<dbReference type="Proteomes" id="UP000601435">
    <property type="component" value="Unassembled WGS sequence"/>
</dbReference>
<dbReference type="AlphaFoldDB" id="A0A812T1V0"/>
<feature type="region of interest" description="Disordered" evidence="1">
    <location>
        <begin position="1"/>
        <end position="66"/>
    </location>
</feature>
<comment type="caution">
    <text evidence="2">The sequence shown here is derived from an EMBL/GenBank/DDBJ whole genome shotgun (WGS) entry which is preliminary data.</text>
</comment>
<name>A0A812T1V0_9DINO</name>
<feature type="non-terminal residue" evidence="2">
    <location>
        <position position="425"/>
    </location>
</feature>
<proteinExistence type="predicted"/>
<evidence type="ECO:0000256" key="1">
    <source>
        <dbReference type="SAM" id="MobiDB-lite"/>
    </source>
</evidence>
<evidence type="ECO:0000313" key="2">
    <source>
        <dbReference type="EMBL" id="CAE7509904.1"/>
    </source>
</evidence>
<keyword evidence="3" id="KW-1185">Reference proteome</keyword>
<evidence type="ECO:0000313" key="3">
    <source>
        <dbReference type="Proteomes" id="UP000601435"/>
    </source>
</evidence>
<feature type="compositionally biased region" description="Low complexity" evidence="1">
    <location>
        <begin position="17"/>
        <end position="33"/>
    </location>
</feature>